<dbReference type="InterPro" id="IPR000184">
    <property type="entry name" value="Bac_surfAg_D15"/>
</dbReference>
<name>A0A099KAH6_COLPS</name>
<accession>A0A099KAH6</accession>
<protein>
    <submittedName>
        <fullName evidence="4">Surface antigen (D15)</fullName>
    </submittedName>
</protein>
<keyword evidence="2" id="KW-0472">Membrane</keyword>
<evidence type="ECO:0000256" key="1">
    <source>
        <dbReference type="ARBA" id="ARBA00004370"/>
    </source>
</evidence>
<gene>
    <name evidence="4" type="ORF">GAB14E_4516</name>
</gene>
<feature type="domain" description="Bacterial surface antigen (D15)" evidence="3">
    <location>
        <begin position="223"/>
        <end position="429"/>
    </location>
</feature>
<dbReference type="RefSeq" id="WP_052094111.1">
    <property type="nucleotide sequence ID" value="NZ_JQEC01000072.1"/>
</dbReference>
<dbReference type="OrthoDB" id="6189026at2"/>
<proteinExistence type="predicted"/>
<dbReference type="PATRIC" id="fig|28229.3.peg.4496"/>
<evidence type="ECO:0000313" key="5">
    <source>
        <dbReference type="Proteomes" id="UP000029868"/>
    </source>
</evidence>
<dbReference type="Pfam" id="PF01103">
    <property type="entry name" value="Omp85"/>
    <property type="match status" value="1"/>
</dbReference>
<evidence type="ECO:0000256" key="2">
    <source>
        <dbReference type="ARBA" id="ARBA00023136"/>
    </source>
</evidence>
<dbReference type="EMBL" id="JQEC01000072">
    <property type="protein sequence ID" value="KGJ87361.1"/>
    <property type="molecule type" value="Genomic_DNA"/>
</dbReference>
<reference evidence="4 5" key="1">
    <citation type="submission" date="2014-08" db="EMBL/GenBank/DDBJ databases">
        <title>Genomic and Phenotypic Diversity of Colwellia psychrerythraea strains from Disparate Marine Basins.</title>
        <authorList>
            <person name="Techtmann S.M."/>
            <person name="Stelling S.C."/>
            <person name="Utturkar S.M."/>
            <person name="Alshibli N."/>
            <person name="Harris A."/>
            <person name="Brown S.D."/>
            <person name="Hazen T.C."/>
        </authorList>
    </citation>
    <scope>NUCLEOTIDE SEQUENCE [LARGE SCALE GENOMIC DNA]</scope>
    <source>
        <strain evidence="4 5">GAB14E</strain>
    </source>
</reference>
<organism evidence="4 5">
    <name type="scientific">Colwellia psychrerythraea</name>
    <name type="common">Vibrio psychroerythus</name>
    <dbReference type="NCBI Taxonomy" id="28229"/>
    <lineage>
        <taxon>Bacteria</taxon>
        <taxon>Pseudomonadati</taxon>
        <taxon>Pseudomonadota</taxon>
        <taxon>Gammaproteobacteria</taxon>
        <taxon>Alteromonadales</taxon>
        <taxon>Colwelliaceae</taxon>
        <taxon>Colwellia</taxon>
    </lineage>
</organism>
<dbReference type="AlphaFoldDB" id="A0A099KAH6"/>
<comment type="subcellular location">
    <subcellularLocation>
        <location evidence="1">Membrane</location>
    </subcellularLocation>
</comment>
<dbReference type="Proteomes" id="UP000029868">
    <property type="component" value="Unassembled WGS sequence"/>
</dbReference>
<comment type="caution">
    <text evidence="4">The sequence shown here is derived from an EMBL/GenBank/DDBJ whole genome shotgun (WGS) entry which is preliminary data.</text>
</comment>
<sequence>MNKVFNYGLASTCISVFVTCTLLAVFIGNVQAKPPGQVKYSVERQENTKMRESLVLPFVFSTDDLGTVFGVGAMATGLYQKQMTVGGTVYGGGDTKGFGYGLWDYRVFDSERFFLSSVGMMGEFPLLRAYAPLPGGFDQTPRPGSNDSSFDDFIQAEGSSNWWDVKLEYVLPWGSAQKHSMARYQLEGGLLKNDEQQADWNPFKTGTSILIARQFNRYQQYRDEEGELSGAVHALELGLLYDNTDFPANPSQGSSQYIAFTYNPKWLESKEQWTFIELEASKYFSLGANSFAKQNIIALNAWAGYSPSWQVTVDDAGNSLVTNNAPFLEGATLGGMYRMRGFRQNRFHDKAAIYATAEYRMTLDYNPVANIRWLNFLHLDWLQTVFYVEGGRVSPTFNRETLFSDWKYDAGISLRALTAGIVVRLDFTKSKEGTSTWLMVGHPF</sequence>
<dbReference type="GO" id="GO:0019867">
    <property type="term" value="C:outer membrane"/>
    <property type="evidence" value="ECO:0007669"/>
    <property type="project" value="InterPro"/>
</dbReference>
<evidence type="ECO:0000313" key="4">
    <source>
        <dbReference type="EMBL" id="KGJ87361.1"/>
    </source>
</evidence>
<dbReference type="Gene3D" id="2.40.160.50">
    <property type="entry name" value="membrane protein fhac: a member of the omp85/tpsb transporter family"/>
    <property type="match status" value="1"/>
</dbReference>
<evidence type="ECO:0000259" key="3">
    <source>
        <dbReference type="Pfam" id="PF01103"/>
    </source>
</evidence>